<keyword evidence="2" id="KW-0479">Metal-binding</keyword>
<dbReference type="EMBL" id="SRLO01003618">
    <property type="protein sequence ID" value="TNN31288.1"/>
    <property type="molecule type" value="Genomic_DNA"/>
</dbReference>
<accession>A0A4Z2ER19</accession>
<evidence type="ECO:0000313" key="9">
    <source>
        <dbReference type="EMBL" id="TNN31288.1"/>
    </source>
</evidence>
<protein>
    <submittedName>
        <fullName evidence="9">E3 ubiquitin-protein ligase TRIM71</fullName>
    </submittedName>
</protein>
<dbReference type="PANTHER" id="PTHR38537">
    <property type="entry name" value="JITTERBUG, ISOFORM N"/>
    <property type="match status" value="1"/>
</dbReference>
<gene>
    <name evidence="9" type="primary">trim71_2</name>
    <name evidence="9" type="ORF">EYF80_058559</name>
</gene>
<dbReference type="Pfam" id="PF00630">
    <property type="entry name" value="Filamin"/>
    <property type="match status" value="1"/>
</dbReference>
<evidence type="ECO:0000256" key="5">
    <source>
        <dbReference type="ARBA" id="ARBA00022833"/>
    </source>
</evidence>
<keyword evidence="4" id="KW-0863">Zinc-finger</keyword>
<dbReference type="GO" id="GO:0051015">
    <property type="term" value="F:actin filament binding"/>
    <property type="evidence" value="ECO:0007669"/>
    <property type="project" value="InterPro"/>
</dbReference>
<name>A0A4Z2ER19_9TELE</name>
<dbReference type="PROSITE" id="PS50194">
    <property type="entry name" value="FILAMIN_REPEAT"/>
    <property type="match status" value="1"/>
</dbReference>
<dbReference type="SMART" id="SM00557">
    <property type="entry name" value="IG_FLMN"/>
    <property type="match status" value="1"/>
</dbReference>
<dbReference type="Pfam" id="PF01436">
    <property type="entry name" value="NHL"/>
    <property type="match status" value="1"/>
</dbReference>
<dbReference type="OrthoDB" id="342730at2759"/>
<dbReference type="InterPro" id="IPR017868">
    <property type="entry name" value="Filamin/ABP280_repeat-like"/>
</dbReference>
<comment type="caution">
    <text evidence="9">The sequence shown here is derived from an EMBL/GenBank/DDBJ whole genome shotgun (WGS) entry which is preliminary data.</text>
</comment>
<evidence type="ECO:0000256" key="7">
    <source>
        <dbReference type="PROSITE-ProRule" id="PRU00504"/>
    </source>
</evidence>
<dbReference type="Gene3D" id="2.60.40.10">
    <property type="entry name" value="Immunoglobulins"/>
    <property type="match status" value="1"/>
</dbReference>
<dbReference type="FunFam" id="2.60.40.10:FF:000527">
    <property type="entry name" value="E3 ubiquitin-protein ligase TRIM71"/>
    <property type="match status" value="1"/>
</dbReference>
<keyword evidence="5" id="KW-0862">Zinc</keyword>
<evidence type="ECO:0000256" key="6">
    <source>
        <dbReference type="PROSITE-ProRule" id="PRU00087"/>
    </source>
</evidence>
<evidence type="ECO:0000256" key="3">
    <source>
        <dbReference type="ARBA" id="ARBA00022737"/>
    </source>
</evidence>
<dbReference type="Gene3D" id="2.120.10.30">
    <property type="entry name" value="TolB, C-terminal domain"/>
    <property type="match status" value="1"/>
</dbReference>
<comment type="similarity">
    <text evidence="1">Belongs to the filamin family.</text>
</comment>
<proteinExistence type="inferred from homology"/>
<dbReference type="Proteomes" id="UP000314294">
    <property type="component" value="Unassembled WGS sequence"/>
</dbReference>
<evidence type="ECO:0000256" key="2">
    <source>
        <dbReference type="ARBA" id="ARBA00022723"/>
    </source>
</evidence>
<evidence type="ECO:0000256" key="1">
    <source>
        <dbReference type="ARBA" id="ARBA00009238"/>
    </source>
</evidence>
<dbReference type="PANTHER" id="PTHR38537:SF8">
    <property type="entry name" value="FILAMIN-A"/>
    <property type="match status" value="1"/>
</dbReference>
<dbReference type="SUPFAM" id="SSF81296">
    <property type="entry name" value="E set domains"/>
    <property type="match status" value="1"/>
</dbReference>
<keyword evidence="3" id="KW-0677">Repeat</keyword>
<dbReference type="InterPro" id="IPR001258">
    <property type="entry name" value="NHL_repeat"/>
</dbReference>
<dbReference type="InterPro" id="IPR001298">
    <property type="entry name" value="Filamin/ABP280_rpt"/>
</dbReference>
<evidence type="ECO:0000256" key="8">
    <source>
        <dbReference type="SAM" id="MobiDB-lite"/>
    </source>
</evidence>
<dbReference type="GO" id="GO:0008270">
    <property type="term" value="F:zinc ion binding"/>
    <property type="evidence" value="ECO:0007669"/>
    <property type="project" value="UniProtKB-KW"/>
</dbReference>
<feature type="region of interest" description="Disordered" evidence="8">
    <location>
        <begin position="57"/>
        <end position="76"/>
    </location>
</feature>
<dbReference type="GO" id="GO:0007399">
    <property type="term" value="P:nervous system development"/>
    <property type="evidence" value="ECO:0007669"/>
    <property type="project" value="UniProtKB-ARBA"/>
</dbReference>
<feature type="region of interest" description="Disordered" evidence="8">
    <location>
        <begin position="1"/>
        <end position="26"/>
    </location>
</feature>
<keyword evidence="10" id="KW-1185">Reference proteome</keyword>
<dbReference type="InterPro" id="IPR011042">
    <property type="entry name" value="6-blade_b-propeller_TolB-like"/>
</dbReference>
<dbReference type="AlphaFoldDB" id="A0A4Z2ER19"/>
<feature type="repeat" description="NHL" evidence="7">
    <location>
        <begin position="353"/>
        <end position="392"/>
    </location>
</feature>
<reference evidence="9 10" key="1">
    <citation type="submission" date="2019-03" db="EMBL/GenBank/DDBJ databases">
        <title>First draft genome of Liparis tanakae, snailfish: a comprehensive survey of snailfish specific genes.</title>
        <authorList>
            <person name="Kim W."/>
            <person name="Song I."/>
            <person name="Jeong J.-H."/>
            <person name="Kim D."/>
            <person name="Kim S."/>
            <person name="Ryu S."/>
            <person name="Song J.Y."/>
            <person name="Lee S.K."/>
        </authorList>
    </citation>
    <scope>NUCLEOTIDE SEQUENCE [LARGE SCALE GENOMIC DNA]</scope>
    <source>
        <tissue evidence="9">Muscle</tissue>
    </source>
</reference>
<evidence type="ECO:0000256" key="4">
    <source>
        <dbReference type="ARBA" id="ARBA00022771"/>
    </source>
</evidence>
<feature type="repeat" description="Filamin" evidence="6">
    <location>
        <begin position="238"/>
        <end position="340"/>
    </location>
</feature>
<sequence length="411" mass="44476">MERNLSGRGQFGPINQAKAVQRPPESERWEVLVQKSLHGDSTSIGVSPDPFLCSVKDVPTPPESRALNPRDQPKNLDVTRKPERWLFVPGATIKRNSSLSDANCSSTCAGGGGGQQKTLLTLGPFVSPSVPPFYHKSSGAERRSVEKIRKVKAKSLYLQVEKLHQSLTKLDSTIAAVSQVLDEGRHLDVLLARERMLTQIHELKALRGLLQAQEDDRFMFTPPDQALCVAVQSMGLISSGAFAPVTKAHGEGLKAALRGKPASFTVIGYDHDGEPRLSGGDAVSAVVMSVPDGNLSAAEVTDHQNGSYTVGYLPKCEGEHLVSALVCNQHIQGSPFKVMVKSRRSYGALGNQVSAFGGEGEGDGQLCRPWGISVDKEGYVVVADRSNNRIQVGRRLFRPVPRRPIGDEETL</sequence>
<dbReference type="GO" id="GO:0030036">
    <property type="term" value="P:actin cytoskeleton organization"/>
    <property type="evidence" value="ECO:0007669"/>
    <property type="project" value="InterPro"/>
</dbReference>
<dbReference type="InterPro" id="IPR013783">
    <property type="entry name" value="Ig-like_fold"/>
</dbReference>
<dbReference type="PROSITE" id="PS51125">
    <property type="entry name" value="NHL"/>
    <property type="match status" value="1"/>
</dbReference>
<organism evidence="9 10">
    <name type="scientific">Liparis tanakae</name>
    <name type="common">Tanaka's snailfish</name>
    <dbReference type="NCBI Taxonomy" id="230148"/>
    <lineage>
        <taxon>Eukaryota</taxon>
        <taxon>Metazoa</taxon>
        <taxon>Chordata</taxon>
        <taxon>Craniata</taxon>
        <taxon>Vertebrata</taxon>
        <taxon>Euteleostomi</taxon>
        <taxon>Actinopterygii</taxon>
        <taxon>Neopterygii</taxon>
        <taxon>Teleostei</taxon>
        <taxon>Neoteleostei</taxon>
        <taxon>Acanthomorphata</taxon>
        <taxon>Eupercaria</taxon>
        <taxon>Perciformes</taxon>
        <taxon>Cottioidei</taxon>
        <taxon>Cottales</taxon>
        <taxon>Liparidae</taxon>
        <taxon>Liparis</taxon>
    </lineage>
</organism>
<evidence type="ECO:0000313" key="10">
    <source>
        <dbReference type="Proteomes" id="UP000314294"/>
    </source>
</evidence>
<dbReference type="InterPro" id="IPR044801">
    <property type="entry name" value="Filamin"/>
</dbReference>
<dbReference type="InterPro" id="IPR014756">
    <property type="entry name" value="Ig_E-set"/>
</dbReference>